<name>A0A0C2JBA4_9PEZI</name>
<dbReference type="EMBL" id="AWTV01000004">
    <property type="protein sequence ID" value="KIH94127.1"/>
    <property type="molecule type" value="Genomic_DNA"/>
</dbReference>
<reference evidence="2 3" key="1">
    <citation type="journal article" date="2014" name="BMC Genomics">
        <title>Comparative genomics of the major fungal agents of human and animal Sporotrichosis: Sporothrix schenckii and Sporothrix brasiliensis.</title>
        <authorList>
            <person name="Teixeira M.M."/>
            <person name="de Almeida L.G."/>
            <person name="Kubitschek-Barreira P."/>
            <person name="Alves F.L."/>
            <person name="Kioshima E.S."/>
            <person name="Abadio A.K."/>
            <person name="Fernandes L."/>
            <person name="Derengowski L.S."/>
            <person name="Ferreira K.S."/>
            <person name="Souza R.C."/>
            <person name="Ruiz J.C."/>
            <person name="de Andrade N.C."/>
            <person name="Paes H.C."/>
            <person name="Nicola A.M."/>
            <person name="Albuquerque P."/>
            <person name="Gerber A.L."/>
            <person name="Martins V.P."/>
            <person name="Peconick L.D."/>
            <person name="Neto A.V."/>
            <person name="Chaucanez C.B."/>
            <person name="Silva P.A."/>
            <person name="Cunha O.L."/>
            <person name="de Oliveira F.F."/>
            <person name="dos Santos T.C."/>
            <person name="Barros A.L."/>
            <person name="Soares M.A."/>
            <person name="de Oliveira L.M."/>
            <person name="Marini M.M."/>
            <person name="Villalobos-Duno H."/>
            <person name="Cunha M.M."/>
            <person name="de Hoog S."/>
            <person name="da Silveira J.F."/>
            <person name="Henrissat B."/>
            <person name="Nino-Vega G.A."/>
            <person name="Cisalpino P.S."/>
            <person name="Mora-Montes H.M."/>
            <person name="Almeida S.R."/>
            <person name="Stajich J.E."/>
            <person name="Lopes-Bezerra L.M."/>
            <person name="Vasconcelos A.T."/>
            <person name="Felipe M.S."/>
        </authorList>
    </citation>
    <scope>NUCLEOTIDE SEQUENCE [LARGE SCALE GENOMIC DNA]</scope>
    <source>
        <strain evidence="2 3">5110</strain>
    </source>
</reference>
<accession>A0A0C2JBA4</accession>
<dbReference type="AlphaFoldDB" id="A0A0C2JBA4"/>
<feature type="compositionally biased region" description="Polar residues" evidence="1">
    <location>
        <begin position="71"/>
        <end position="102"/>
    </location>
</feature>
<organism evidence="2 3">
    <name type="scientific">Sporothrix brasiliensis 5110</name>
    <dbReference type="NCBI Taxonomy" id="1398154"/>
    <lineage>
        <taxon>Eukaryota</taxon>
        <taxon>Fungi</taxon>
        <taxon>Dikarya</taxon>
        <taxon>Ascomycota</taxon>
        <taxon>Pezizomycotina</taxon>
        <taxon>Sordariomycetes</taxon>
        <taxon>Sordariomycetidae</taxon>
        <taxon>Ophiostomatales</taxon>
        <taxon>Ophiostomataceae</taxon>
        <taxon>Sporothrix</taxon>
    </lineage>
</organism>
<proteinExistence type="predicted"/>
<evidence type="ECO:0000313" key="3">
    <source>
        <dbReference type="Proteomes" id="UP000031575"/>
    </source>
</evidence>
<dbReference type="VEuPathDB" id="FungiDB:SPBR_09218"/>
<dbReference type="GeneID" id="63682265"/>
<evidence type="ECO:0000313" key="2">
    <source>
        <dbReference type="EMBL" id="KIH94127.1"/>
    </source>
</evidence>
<feature type="region of interest" description="Disordered" evidence="1">
    <location>
        <begin position="126"/>
        <end position="176"/>
    </location>
</feature>
<protein>
    <submittedName>
        <fullName evidence="2">Uncharacterized protein</fullName>
    </submittedName>
</protein>
<feature type="region of interest" description="Disordered" evidence="1">
    <location>
        <begin position="56"/>
        <end position="114"/>
    </location>
</feature>
<keyword evidence="3" id="KW-1185">Reference proteome</keyword>
<dbReference type="HOGENOM" id="CLU_1235739_0_0_1"/>
<dbReference type="Proteomes" id="UP000031575">
    <property type="component" value="Unassembled WGS sequence"/>
</dbReference>
<evidence type="ECO:0000256" key="1">
    <source>
        <dbReference type="SAM" id="MobiDB-lite"/>
    </source>
</evidence>
<dbReference type="RefSeq" id="XP_040622137.1">
    <property type="nucleotide sequence ID" value="XM_040767344.1"/>
</dbReference>
<dbReference type="OrthoDB" id="10421945at2759"/>
<sequence length="224" mass="24963">MADRHHQNGKWVGERPHSFAEWAAGRNLKTKNQKKKKKQSVTVETSAAELAFTILRQSGPGPVQPALMPAETSTQKGQNTVVDQKPNVQSSRAAPVESSHSQAIPAKPTPAQNENAEQNMRHGVQSNGSFQVEISVRSHPSRENTGSVPGHESKRTSNPDSDNYESTDEYERHNCQKERNRRNMHYCRHKCHCDRLPDHPKPNQMQAVPSTGPATIAGYEHINP</sequence>
<gene>
    <name evidence="2" type="ORF">SPBR_09218</name>
</gene>
<comment type="caution">
    <text evidence="2">The sequence shown here is derived from an EMBL/GenBank/DDBJ whole genome shotgun (WGS) entry which is preliminary data.</text>
</comment>